<dbReference type="PROSITE" id="PS50113">
    <property type="entry name" value="PAC"/>
    <property type="match status" value="2"/>
</dbReference>
<keyword evidence="7" id="KW-0067">ATP-binding</keyword>
<evidence type="ECO:0000256" key="7">
    <source>
        <dbReference type="ARBA" id="ARBA00022840"/>
    </source>
</evidence>
<evidence type="ECO:0000256" key="3">
    <source>
        <dbReference type="ARBA" id="ARBA00022553"/>
    </source>
</evidence>
<dbReference type="GO" id="GO:0000155">
    <property type="term" value="F:phosphorelay sensor kinase activity"/>
    <property type="evidence" value="ECO:0007669"/>
    <property type="project" value="InterPro"/>
</dbReference>
<feature type="domain" description="PAC" evidence="12">
    <location>
        <begin position="195"/>
        <end position="247"/>
    </location>
</feature>
<dbReference type="Pfam" id="PF13426">
    <property type="entry name" value="PAS_9"/>
    <property type="match status" value="2"/>
</dbReference>
<reference evidence="13 14" key="1">
    <citation type="submission" date="2016-04" db="EMBL/GenBank/DDBJ databases">
        <title>Complete genome sequence of Bacillus oceanisediminis strain 2691.</title>
        <authorList>
            <person name="Jeong H."/>
            <person name="Kim H.J."/>
            <person name="Lee D.-W."/>
        </authorList>
    </citation>
    <scope>NUCLEOTIDE SEQUENCE [LARGE SCALE GENOMIC DNA]</scope>
    <source>
        <strain evidence="13 14">2691</strain>
    </source>
</reference>
<dbReference type="InterPro" id="IPR011712">
    <property type="entry name" value="Sig_transdc_His_kin_sub3_dim/P"/>
</dbReference>
<dbReference type="PANTHER" id="PTHR24421">
    <property type="entry name" value="NITRATE/NITRITE SENSOR PROTEIN NARX-RELATED"/>
    <property type="match status" value="1"/>
</dbReference>
<dbReference type="SMART" id="SM00387">
    <property type="entry name" value="HATPase_c"/>
    <property type="match status" value="1"/>
</dbReference>
<dbReference type="Pfam" id="PF07730">
    <property type="entry name" value="HisKA_3"/>
    <property type="match status" value="1"/>
</dbReference>
<dbReference type="InterPro" id="IPR036890">
    <property type="entry name" value="HATPase_C_sf"/>
</dbReference>
<evidence type="ECO:0000256" key="8">
    <source>
        <dbReference type="ARBA" id="ARBA00023012"/>
    </source>
</evidence>
<dbReference type="PANTHER" id="PTHR24421:SF10">
    <property type="entry name" value="NITRATE_NITRITE SENSOR PROTEIN NARQ"/>
    <property type="match status" value="1"/>
</dbReference>
<evidence type="ECO:0000256" key="2">
    <source>
        <dbReference type="ARBA" id="ARBA00012438"/>
    </source>
</evidence>
<dbReference type="InterPro" id="IPR005467">
    <property type="entry name" value="His_kinase_dom"/>
</dbReference>
<dbReference type="eggNOG" id="COG4585">
    <property type="taxonomic scope" value="Bacteria"/>
</dbReference>
<dbReference type="STRING" id="1196031.A361_18010"/>
<feature type="domain" description="PAS" evidence="11">
    <location>
        <begin position="117"/>
        <end position="180"/>
    </location>
</feature>
<dbReference type="Gene3D" id="1.20.5.1930">
    <property type="match status" value="1"/>
</dbReference>
<dbReference type="SMART" id="SM00086">
    <property type="entry name" value="PAC"/>
    <property type="match status" value="3"/>
</dbReference>
<dbReference type="SMART" id="SM00091">
    <property type="entry name" value="PAS"/>
    <property type="match status" value="3"/>
</dbReference>
<dbReference type="Gene3D" id="3.30.450.20">
    <property type="entry name" value="PAS domain"/>
    <property type="match status" value="3"/>
</dbReference>
<dbReference type="Pfam" id="PF00989">
    <property type="entry name" value="PAS"/>
    <property type="match status" value="1"/>
</dbReference>
<dbReference type="InterPro" id="IPR035965">
    <property type="entry name" value="PAS-like_dom_sf"/>
</dbReference>
<dbReference type="Proteomes" id="UP000077856">
    <property type="component" value="Chromosome"/>
</dbReference>
<evidence type="ECO:0000256" key="1">
    <source>
        <dbReference type="ARBA" id="ARBA00000085"/>
    </source>
</evidence>
<keyword evidence="6" id="KW-0418">Kinase</keyword>
<keyword evidence="4" id="KW-0808">Transferase</keyword>
<dbReference type="GO" id="GO:0016020">
    <property type="term" value="C:membrane"/>
    <property type="evidence" value="ECO:0007669"/>
    <property type="project" value="InterPro"/>
</dbReference>
<evidence type="ECO:0000256" key="4">
    <source>
        <dbReference type="ARBA" id="ARBA00022679"/>
    </source>
</evidence>
<gene>
    <name evidence="13" type="ORF">A361_18010</name>
</gene>
<dbReference type="InterPro" id="IPR000700">
    <property type="entry name" value="PAS-assoc_C"/>
</dbReference>
<name>A0A160MD89_9BACI</name>
<evidence type="ECO:0000256" key="9">
    <source>
        <dbReference type="SAM" id="Coils"/>
    </source>
</evidence>
<evidence type="ECO:0000313" key="14">
    <source>
        <dbReference type="Proteomes" id="UP000077856"/>
    </source>
</evidence>
<feature type="domain" description="PAS" evidence="11">
    <location>
        <begin position="6"/>
        <end position="57"/>
    </location>
</feature>
<feature type="coiled-coil region" evidence="9">
    <location>
        <begin position="228"/>
        <end position="255"/>
    </location>
</feature>
<keyword evidence="8" id="KW-0902">Two-component regulatory system</keyword>
<dbReference type="InterPro" id="IPR003594">
    <property type="entry name" value="HATPase_dom"/>
</dbReference>
<dbReference type="eggNOG" id="COG2202">
    <property type="taxonomic scope" value="Bacteria"/>
</dbReference>
<dbReference type="InterPro" id="IPR001610">
    <property type="entry name" value="PAC"/>
</dbReference>
<evidence type="ECO:0000256" key="5">
    <source>
        <dbReference type="ARBA" id="ARBA00022741"/>
    </source>
</evidence>
<dbReference type="InterPro" id="IPR000014">
    <property type="entry name" value="PAS"/>
</dbReference>
<proteinExistence type="predicted"/>
<feature type="coiled-coil region" evidence="9">
    <location>
        <begin position="359"/>
        <end position="386"/>
    </location>
</feature>
<dbReference type="Pfam" id="PF02518">
    <property type="entry name" value="HATPase_c"/>
    <property type="match status" value="1"/>
</dbReference>
<dbReference type="PROSITE" id="PS50112">
    <property type="entry name" value="PAS"/>
    <property type="match status" value="3"/>
</dbReference>
<sequence>MDRNNQLPKKREIAPDSSDATILVNRFGVISYANEQAQEQFGYRVNELQGKSLKELLPEITLHETEEGKVVHQYGRHRNGQVFSIFYRINSFMQGEETYYLIVFHSVKDRSRLKKQQSYSLKELVDLQFALDESTIVAFTDKKGKITYVNEKFCEVSKYSAYELVGKDHRIINSSYHSKDFMQNLWETISSGEVWRGEIKNKAKDGTYYWVDTTIVPFIDDKGKPYKYLAIRNEITEYKRVVEELKNSVNELIDLKFALDASSIVAITDQKGTITYVNDQFCSISKYSREELLGQDHKIINSGYHSKEYFRDLWKTISSGQVWKGEIKNRAKDGTHYWVDTTIVPFLNEKGKPYQHLAIRHEVTQRKNAEEELQKMMTRIIEVQEDERKRLSRELHDGIGQNLYSHLITINRLQAEISHPLLDQMQDEAAEVIEELRDLSWELRPSVLDDLGLIPAIRSYLVRFSEHHNINVHFDCYLATRLSSNKEITIYRIIQEALTNIRKYAETDEAAVTIRQMEEEIRIVIEDKGIGFNVNEVSRGVGLFSMEERAKAAGGSINVYSAEAKGTRIVLEIPL</sequence>
<protein>
    <recommendedName>
        <fullName evidence="2">histidine kinase</fullName>
        <ecNumber evidence="2">2.7.13.3</ecNumber>
    </recommendedName>
</protein>
<dbReference type="CDD" id="cd16917">
    <property type="entry name" value="HATPase_UhpB-NarQ-NarX-like"/>
    <property type="match status" value="1"/>
</dbReference>
<dbReference type="SUPFAM" id="SSF55785">
    <property type="entry name" value="PYP-like sensor domain (PAS domain)"/>
    <property type="match status" value="3"/>
</dbReference>
<organism evidence="13 14">
    <name type="scientific">Cytobacillus oceanisediminis 2691</name>
    <dbReference type="NCBI Taxonomy" id="1196031"/>
    <lineage>
        <taxon>Bacteria</taxon>
        <taxon>Bacillati</taxon>
        <taxon>Bacillota</taxon>
        <taxon>Bacilli</taxon>
        <taxon>Bacillales</taxon>
        <taxon>Bacillaceae</taxon>
        <taxon>Cytobacillus</taxon>
    </lineage>
</organism>
<feature type="domain" description="Histidine kinase" evidence="10">
    <location>
        <begin position="390"/>
        <end position="575"/>
    </location>
</feature>
<feature type="domain" description="PAS" evidence="11">
    <location>
        <begin position="245"/>
        <end position="295"/>
    </location>
</feature>
<evidence type="ECO:0000259" key="11">
    <source>
        <dbReference type="PROSITE" id="PS50112"/>
    </source>
</evidence>
<dbReference type="PROSITE" id="PS50109">
    <property type="entry name" value="HIS_KIN"/>
    <property type="match status" value="1"/>
</dbReference>
<dbReference type="CDD" id="cd00130">
    <property type="entry name" value="PAS"/>
    <property type="match status" value="3"/>
</dbReference>
<dbReference type="SUPFAM" id="SSF55874">
    <property type="entry name" value="ATPase domain of HSP90 chaperone/DNA topoisomerase II/histidine kinase"/>
    <property type="match status" value="1"/>
</dbReference>
<dbReference type="RefSeq" id="WP_019381181.1">
    <property type="nucleotide sequence ID" value="NZ_CP015506.1"/>
</dbReference>
<keyword evidence="3" id="KW-0597">Phosphoprotein</keyword>
<evidence type="ECO:0000313" key="13">
    <source>
        <dbReference type="EMBL" id="AND40962.1"/>
    </source>
</evidence>
<dbReference type="NCBIfam" id="TIGR00229">
    <property type="entry name" value="sensory_box"/>
    <property type="match status" value="3"/>
</dbReference>
<dbReference type="KEGG" id="bon:A361_18010"/>
<dbReference type="GO" id="GO:0005524">
    <property type="term" value="F:ATP binding"/>
    <property type="evidence" value="ECO:0007669"/>
    <property type="project" value="UniProtKB-KW"/>
</dbReference>
<feature type="domain" description="PAC" evidence="12">
    <location>
        <begin position="323"/>
        <end position="375"/>
    </location>
</feature>
<dbReference type="InterPro" id="IPR050482">
    <property type="entry name" value="Sensor_HK_TwoCompSys"/>
</dbReference>
<dbReference type="GO" id="GO:0006355">
    <property type="term" value="P:regulation of DNA-templated transcription"/>
    <property type="evidence" value="ECO:0007669"/>
    <property type="project" value="InterPro"/>
</dbReference>
<dbReference type="Gene3D" id="3.30.565.10">
    <property type="entry name" value="Histidine kinase-like ATPase, C-terminal domain"/>
    <property type="match status" value="1"/>
</dbReference>
<dbReference type="EC" id="2.7.13.3" evidence="2"/>
<dbReference type="InterPro" id="IPR013767">
    <property type="entry name" value="PAS_fold"/>
</dbReference>
<keyword evidence="5" id="KW-0547">Nucleotide-binding</keyword>
<dbReference type="EMBL" id="CP015506">
    <property type="protein sequence ID" value="AND40962.1"/>
    <property type="molecule type" value="Genomic_DNA"/>
</dbReference>
<accession>A0A160MD89</accession>
<dbReference type="GO" id="GO:0046983">
    <property type="term" value="F:protein dimerization activity"/>
    <property type="evidence" value="ECO:0007669"/>
    <property type="project" value="InterPro"/>
</dbReference>
<keyword evidence="9" id="KW-0175">Coiled coil</keyword>
<evidence type="ECO:0000259" key="12">
    <source>
        <dbReference type="PROSITE" id="PS50113"/>
    </source>
</evidence>
<comment type="catalytic activity">
    <reaction evidence="1">
        <text>ATP + protein L-histidine = ADP + protein N-phospho-L-histidine.</text>
        <dbReference type="EC" id="2.7.13.3"/>
    </reaction>
</comment>
<evidence type="ECO:0000256" key="6">
    <source>
        <dbReference type="ARBA" id="ARBA00022777"/>
    </source>
</evidence>
<evidence type="ECO:0000259" key="10">
    <source>
        <dbReference type="PROSITE" id="PS50109"/>
    </source>
</evidence>
<dbReference type="AlphaFoldDB" id="A0A160MD89"/>